<dbReference type="InterPro" id="IPR044097">
    <property type="entry name" value="Bds1/SdsA1_MBL-fold"/>
</dbReference>
<evidence type="ECO:0000256" key="1">
    <source>
        <dbReference type="SAM" id="MobiDB-lite"/>
    </source>
</evidence>
<dbReference type="PROSITE" id="PS51318">
    <property type="entry name" value="TAT"/>
    <property type="match status" value="1"/>
</dbReference>
<evidence type="ECO:0000313" key="4">
    <source>
        <dbReference type="Proteomes" id="UP000444980"/>
    </source>
</evidence>
<keyword evidence="4" id="KW-1185">Reference proteome</keyword>
<dbReference type="PANTHER" id="PTHR43223">
    <property type="entry name" value="ALKYL/ARYL-SULFATASE"/>
    <property type="match status" value="1"/>
</dbReference>
<comment type="caution">
    <text evidence="3">The sequence shown here is derived from an EMBL/GenBank/DDBJ whole genome shotgun (WGS) entry which is preliminary data.</text>
</comment>
<feature type="compositionally biased region" description="Basic and acidic residues" evidence="1">
    <location>
        <begin position="284"/>
        <end position="315"/>
    </location>
</feature>
<accession>A0A7I9UWJ7</accession>
<organism evidence="3 4">
    <name type="scientific">Gordonia crocea</name>
    <dbReference type="NCBI Taxonomy" id="589162"/>
    <lineage>
        <taxon>Bacteria</taxon>
        <taxon>Bacillati</taxon>
        <taxon>Actinomycetota</taxon>
        <taxon>Actinomycetes</taxon>
        <taxon>Mycobacteriales</taxon>
        <taxon>Gordoniaceae</taxon>
        <taxon>Gordonia</taxon>
    </lineage>
</organism>
<dbReference type="EMBL" id="BJOU01000001">
    <property type="protein sequence ID" value="GED97313.1"/>
    <property type="molecule type" value="Genomic_DNA"/>
</dbReference>
<feature type="domain" description="Metallo-beta-lactamase" evidence="2">
    <location>
        <begin position="153"/>
        <end position="246"/>
    </location>
</feature>
<evidence type="ECO:0000313" key="3">
    <source>
        <dbReference type="EMBL" id="GED97313.1"/>
    </source>
</evidence>
<dbReference type="GO" id="GO:0018909">
    <property type="term" value="P:dodecyl sulfate metabolic process"/>
    <property type="evidence" value="ECO:0007669"/>
    <property type="project" value="InterPro"/>
</dbReference>
<dbReference type="InterPro" id="IPR006311">
    <property type="entry name" value="TAT_signal"/>
</dbReference>
<feature type="region of interest" description="Disordered" evidence="1">
    <location>
        <begin position="268"/>
        <end position="349"/>
    </location>
</feature>
<gene>
    <name evidence="3" type="ORF">nbrc107697_13520</name>
</gene>
<dbReference type="InterPro" id="IPR036866">
    <property type="entry name" value="RibonucZ/Hydroxyglut_hydro"/>
</dbReference>
<name>A0A7I9UWJ7_9ACTN</name>
<protein>
    <recommendedName>
        <fullName evidence="2">Metallo-beta-lactamase domain-containing protein</fullName>
    </recommendedName>
</protein>
<dbReference type="Pfam" id="PF00753">
    <property type="entry name" value="Lactamase_B"/>
    <property type="match status" value="1"/>
</dbReference>
<dbReference type="CDD" id="cd07710">
    <property type="entry name" value="arylsulfatase_Sdsa1-like_MBL-fold"/>
    <property type="match status" value="1"/>
</dbReference>
<dbReference type="PANTHER" id="PTHR43223:SF1">
    <property type="entry name" value="ALKYL_ARYL-SULFATASE BDS1"/>
    <property type="match status" value="1"/>
</dbReference>
<reference evidence="4" key="1">
    <citation type="submission" date="2019-06" db="EMBL/GenBank/DDBJ databases">
        <title>Gordonia isolated from sludge of a wastewater treatment plant.</title>
        <authorList>
            <person name="Tamura T."/>
            <person name="Aoyama K."/>
            <person name="Kang Y."/>
            <person name="Saito S."/>
            <person name="Akiyama N."/>
            <person name="Yazawa K."/>
            <person name="Gonoi T."/>
            <person name="Mikami Y."/>
        </authorList>
    </citation>
    <scope>NUCLEOTIDE SEQUENCE [LARGE SCALE GENOMIC DNA]</scope>
    <source>
        <strain evidence="4">NBRC 107697</strain>
    </source>
</reference>
<sequence>MNDRTDPADERGRISRRTILRNVAWAGAATAVGGVALTACGDDSGGFTTDAKPKPASEATKAANKKVRDSLPFANRDDFADASRGLVKRPDTLIIKTADGRIAWDMESYKKFINDDAESPDTVNPSLWRNAKLNMHYGLYKVTDRIYQVRGYDLSNISFIQGDLEWIVFDPLVSTETAKAALDLINAELGARPVTAVIISHPHTDHYGGIRGVVSQADVDAGKARIVVPQGFLEHAVSENVIAGNVMSRRAVYMYGALLPRGPQGGVNAGLGQTLSNGHGQPDAADRGDLHDRHRADDRRRADGVPDDAGHRGAGGDEYLLPPVQGHVDGGEHHQHDAQHPHPARGAGP</sequence>
<dbReference type="Proteomes" id="UP000444980">
    <property type="component" value="Unassembled WGS sequence"/>
</dbReference>
<feature type="compositionally biased region" description="Basic and acidic residues" evidence="1">
    <location>
        <begin position="329"/>
        <end position="340"/>
    </location>
</feature>
<proteinExistence type="predicted"/>
<dbReference type="RefSeq" id="WP_228460715.1">
    <property type="nucleotide sequence ID" value="NZ_BJOU01000001.1"/>
</dbReference>
<dbReference type="GO" id="GO:0018741">
    <property type="term" value="F:linear primary-alkylsulfatase activity"/>
    <property type="evidence" value="ECO:0007669"/>
    <property type="project" value="InterPro"/>
</dbReference>
<dbReference type="InterPro" id="IPR052195">
    <property type="entry name" value="Bact_Alkyl/Aryl-Sulfatase"/>
</dbReference>
<dbReference type="SUPFAM" id="SSF56281">
    <property type="entry name" value="Metallo-hydrolase/oxidoreductase"/>
    <property type="match status" value="1"/>
</dbReference>
<evidence type="ECO:0000259" key="2">
    <source>
        <dbReference type="Pfam" id="PF00753"/>
    </source>
</evidence>
<dbReference type="AlphaFoldDB" id="A0A7I9UWJ7"/>
<dbReference type="InterPro" id="IPR001279">
    <property type="entry name" value="Metallo-B-lactamas"/>
</dbReference>
<dbReference type="GO" id="GO:0030288">
    <property type="term" value="C:outer membrane-bounded periplasmic space"/>
    <property type="evidence" value="ECO:0007669"/>
    <property type="project" value="TreeGrafter"/>
</dbReference>
<dbReference type="Gene3D" id="3.60.15.30">
    <property type="entry name" value="Metallo-beta-lactamase domain"/>
    <property type="match status" value="1"/>
</dbReference>